<evidence type="ECO:0000256" key="4">
    <source>
        <dbReference type="SAM" id="MobiDB-lite"/>
    </source>
</evidence>
<evidence type="ECO:0000256" key="2">
    <source>
        <dbReference type="PROSITE-ProRule" id="PRU00285"/>
    </source>
</evidence>
<feature type="compositionally biased region" description="Polar residues" evidence="4">
    <location>
        <begin position="101"/>
        <end position="118"/>
    </location>
</feature>
<dbReference type="OMA" id="FRPFFRM"/>
<dbReference type="HOGENOM" id="CLU_046737_1_3_1"/>
<evidence type="ECO:0000313" key="6">
    <source>
        <dbReference type="EMBL" id="EFI27181.1"/>
    </source>
</evidence>
<dbReference type="Gene3D" id="2.60.40.790">
    <property type="match status" value="1"/>
</dbReference>
<dbReference type="InterPro" id="IPR031107">
    <property type="entry name" value="Small_HSP"/>
</dbReference>
<dbReference type="Pfam" id="PF00011">
    <property type="entry name" value="HSP20"/>
    <property type="match status" value="1"/>
</dbReference>
<dbReference type="EMBL" id="AACS02000008">
    <property type="protein sequence ID" value="EFI27181.1"/>
    <property type="molecule type" value="Genomic_DNA"/>
</dbReference>
<dbReference type="CDD" id="cd06464">
    <property type="entry name" value="ACD_sHsps-like"/>
    <property type="match status" value="1"/>
</dbReference>
<keyword evidence="7" id="KW-1185">Reference proteome</keyword>
<dbReference type="AlphaFoldDB" id="D6RP58"/>
<keyword evidence="1" id="KW-0346">Stress response</keyword>
<reference evidence="6 7" key="1">
    <citation type="journal article" date="2010" name="Proc. Natl. Acad. Sci. U.S.A.">
        <title>Insights into evolution of multicellular fungi from the assembled chromosomes of the mushroom Coprinopsis cinerea (Coprinus cinereus).</title>
        <authorList>
            <person name="Stajich J.E."/>
            <person name="Wilke S.K."/>
            <person name="Ahren D."/>
            <person name="Au C.H."/>
            <person name="Birren B.W."/>
            <person name="Borodovsky M."/>
            <person name="Burns C."/>
            <person name="Canback B."/>
            <person name="Casselton L.A."/>
            <person name="Cheng C.K."/>
            <person name="Deng J."/>
            <person name="Dietrich F.S."/>
            <person name="Fargo D.C."/>
            <person name="Farman M.L."/>
            <person name="Gathman A.C."/>
            <person name="Goldberg J."/>
            <person name="Guigo R."/>
            <person name="Hoegger P.J."/>
            <person name="Hooker J.B."/>
            <person name="Huggins A."/>
            <person name="James T.Y."/>
            <person name="Kamada T."/>
            <person name="Kilaru S."/>
            <person name="Kodira C."/>
            <person name="Kues U."/>
            <person name="Kupfer D."/>
            <person name="Kwan H.S."/>
            <person name="Lomsadze A."/>
            <person name="Li W."/>
            <person name="Lilly W.W."/>
            <person name="Ma L.J."/>
            <person name="Mackey A.J."/>
            <person name="Manning G."/>
            <person name="Martin F."/>
            <person name="Muraguchi H."/>
            <person name="Natvig D.O."/>
            <person name="Palmerini H."/>
            <person name="Ramesh M.A."/>
            <person name="Rehmeyer C.J."/>
            <person name="Roe B.A."/>
            <person name="Shenoy N."/>
            <person name="Stanke M."/>
            <person name="Ter-Hovhannisyan V."/>
            <person name="Tunlid A."/>
            <person name="Velagapudi R."/>
            <person name="Vision T.J."/>
            <person name="Zeng Q."/>
            <person name="Zolan M.E."/>
            <person name="Pukkila P.J."/>
        </authorList>
    </citation>
    <scope>NUCLEOTIDE SEQUENCE [LARGE SCALE GENOMIC DNA]</scope>
    <source>
        <strain evidence="7">Okayama-7 / 130 / ATCC MYA-4618 / FGSC 9003</strain>
    </source>
</reference>
<dbReference type="VEuPathDB" id="FungiDB:CC1G_15006"/>
<dbReference type="eggNOG" id="KOG0710">
    <property type="taxonomic scope" value="Eukaryota"/>
</dbReference>
<comment type="caution">
    <text evidence="6">The sequence shown here is derived from an EMBL/GenBank/DDBJ whole genome shotgun (WGS) entry which is preliminary data.</text>
</comment>
<proteinExistence type="inferred from homology"/>
<accession>D6RP58</accession>
<dbReference type="RefSeq" id="XP_002910675.1">
    <property type="nucleotide sequence ID" value="XM_002910629.1"/>
</dbReference>
<gene>
    <name evidence="6" type="ORF">CC1G_15006</name>
</gene>
<name>D6RP58_COPC7</name>
<sequence length="186" mass="20387">MSIGRSLFNEIRPLFRLLEEPFGRAGAGFYGGYPSLSNPRAIDPFNNLITRPAVDISEQGEQYIVDADLPGIKKENLEIRLGDNGESLTIQGKIVGRGRSQPATEDSGSSKENATAQAITEKDESHTQISAERPVNYSNNFSFTRTVWLPQPVDPKSVSAKLENGVLTVILQKAKENKESTVIPID</sequence>
<dbReference type="InterPro" id="IPR008978">
    <property type="entry name" value="HSP20-like_chaperone"/>
</dbReference>
<dbReference type="KEGG" id="cci:CC1G_15006"/>
<dbReference type="OrthoDB" id="1431247at2759"/>
<evidence type="ECO:0000313" key="7">
    <source>
        <dbReference type="Proteomes" id="UP000001861"/>
    </source>
</evidence>
<dbReference type="InParanoid" id="D6RP58"/>
<dbReference type="InterPro" id="IPR002068">
    <property type="entry name" value="A-crystallin/Hsp20_dom"/>
</dbReference>
<dbReference type="GeneID" id="9378635"/>
<protein>
    <recommendedName>
        <fullName evidence="5">SHSP domain-containing protein</fullName>
    </recommendedName>
</protein>
<dbReference type="SUPFAM" id="SSF49764">
    <property type="entry name" value="HSP20-like chaperones"/>
    <property type="match status" value="1"/>
</dbReference>
<comment type="similarity">
    <text evidence="2 3">Belongs to the small heat shock protein (HSP20) family.</text>
</comment>
<dbReference type="Proteomes" id="UP000001861">
    <property type="component" value="Unassembled WGS sequence"/>
</dbReference>
<organism evidence="6 7">
    <name type="scientific">Coprinopsis cinerea (strain Okayama-7 / 130 / ATCC MYA-4618 / FGSC 9003)</name>
    <name type="common">Inky cap fungus</name>
    <name type="synonym">Hormographiella aspergillata</name>
    <dbReference type="NCBI Taxonomy" id="240176"/>
    <lineage>
        <taxon>Eukaryota</taxon>
        <taxon>Fungi</taxon>
        <taxon>Dikarya</taxon>
        <taxon>Basidiomycota</taxon>
        <taxon>Agaricomycotina</taxon>
        <taxon>Agaricomycetes</taxon>
        <taxon>Agaricomycetidae</taxon>
        <taxon>Agaricales</taxon>
        <taxon>Agaricineae</taxon>
        <taxon>Psathyrellaceae</taxon>
        <taxon>Coprinopsis</taxon>
    </lineage>
</organism>
<dbReference type="STRING" id="240176.D6RP58"/>
<evidence type="ECO:0000256" key="1">
    <source>
        <dbReference type="ARBA" id="ARBA00023016"/>
    </source>
</evidence>
<evidence type="ECO:0000259" key="5">
    <source>
        <dbReference type="PROSITE" id="PS01031"/>
    </source>
</evidence>
<dbReference type="PROSITE" id="PS01031">
    <property type="entry name" value="SHSP"/>
    <property type="match status" value="1"/>
</dbReference>
<dbReference type="PANTHER" id="PTHR11527">
    <property type="entry name" value="HEAT-SHOCK PROTEIN 20 FAMILY MEMBER"/>
    <property type="match status" value="1"/>
</dbReference>
<feature type="domain" description="SHSP" evidence="5">
    <location>
        <begin position="44"/>
        <end position="186"/>
    </location>
</feature>
<evidence type="ECO:0000256" key="3">
    <source>
        <dbReference type="RuleBase" id="RU003616"/>
    </source>
</evidence>
<feature type="region of interest" description="Disordered" evidence="4">
    <location>
        <begin position="92"/>
        <end position="133"/>
    </location>
</feature>